<protein>
    <submittedName>
        <fullName evidence="9">Neurotransmitter-gated ion-channel ligand-binding domain-containing protein</fullName>
    </submittedName>
</protein>
<dbReference type="Pfam" id="PF02932">
    <property type="entry name" value="Neur_chan_memb"/>
    <property type="match status" value="1"/>
</dbReference>
<dbReference type="InterPro" id="IPR036734">
    <property type="entry name" value="Neur_chan_lig-bd_sf"/>
</dbReference>
<keyword evidence="5" id="KW-0813">Transport</keyword>
<dbReference type="PRINTS" id="PR00252">
    <property type="entry name" value="NRIONCHANNEL"/>
</dbReference>
<dbReference type="Pfam" id="PF02931">
    <property type="entry name" value="Neur_chan_LBD"/>
    <property type="match status" value="1"/>
</dbReference>
<evidence type="ECO:0000256" key="4">
    <source>
        <dbReference type="ARBA" id="ARBA00023136"/>
    </source>
</evidence>
<comment type="subcellular location">
    <subcellularLocation>
        <location evidence="1">Membrane</location>
        <topology evidence="1">Multi-pass membrane protein</topology>
    </subcellularLocation>
</comment>
<dbReference type="InterPro" id="IPR038050">
    <property type="entry name" value="Neuro_actylchol_rec"/>
</dbReference>
<dbReference type="GO" id="GO:0005230">
    <property type="term" value="F:extracellular ligand-gated monoatomic ion channel activity"/>
    <property type="evidence" value="ECO:0007669"/>
    <property type="project" value="InterPro"/>
</dbReference>
<dbReference type="InterPro" id="IPR036719">
    <property type="entry name" value="Neuro-gated_channel_TM_sf"/>
</dbReference>
<dbReference type="Gene3D" id="2.70.170.10">
    <property type="entry name" value="Neurotransmitter-gated ion-channel ligand-binding domain"/>
    <property type="match status" value="1"/>
</dbReference>
<dbReference type="AlphaFoldDB" id="A0A915NSY4"/>
<comment type="similarity">
    <text evidence="5">Belongs to the ligand-gated ion channel (TC 1.A.9) family.</text>
</comment>
<evidence type="ECO:0000313" key="8">
    <source>
        <dbReference type="Proteomes" id="UP000887560"/>
    </source>
</evidence>
<evidence type="ECO:0000259" key="6">
    <source>
        <dbReference type="Pfam" id="PF02931"/>
    </source>
</evidence>
<dbReference type="GO" id="GO:0016020">
    <property type="term" value="C:membrane"/>
    <property type="evidence" value="ECO:0007669"/>
    <property type="project" value="UniProtKB-SubCell"/>
</dbReference>
<dbReference type="SUPFAM" id="SSF90112">
    <property type="entry name" value="Neurotransmitter-gated ion-channel transmembrane pore"/>
    <property type="match status" value="1"/>
</dbReference>
<evidence type="ECO:0000256" key="1">
    <source>
        <dbReference type="ARBA" id="ARBA00004141"/>
    </source>
</evidence>
<sequence length="388" mass="44186">MLKYFVLYLFLIILQAEKSEELTLLNNRRKCTNMRAEKIVQILMQNYSRSVAPANPVAVQVEATIQDINELSVLSNFVSADLWFSAIWNDPRLKFSHLDPCRKNLSFDETFEKHLWSPNVCLVNTKSSRVHASPKPNVLLMLLANGTVWLNYRVQVEAPCEFQISDFPMDSARCQLVFESYSYNTATVTIDWMPSALTLQFEEISASDHQLVHTKLFKHTEYYKAGEWYRLTLEMGFRRRYGYYILQVYANTYINVFLSWIAFCISLKALSARVILSVNTLISLCVQFGNIISSLPPVSYVKDKKMLRRSIRFSVGVGSLFDLACLNKALAETAADFGGNVGAITGVRRKPSHQVDAGDEYGENESYGSSGRQVVGIDVLKDFWHVDI</sequence>
<evidence type="ECO:0000256" key="3">
    <source>
        <dbReference type="ARBA" id="ARBA00022989"/>
    </source>
</evidence>
<dbReference type="InterPro" id="IPR018000">
    <property type="entry name" value="Neurotransmitter_ion_chnl_CS"/>
</dbReference>
<keyword evidence="5" id="KW-0406">Ion transport</keyword>
<dbReference type="InterPro" id="IPR006201">
    <property type="entry name" value="Neur_channel"/>
</dbReference>
<dbReference type="InterPro" id="IPR006202">
    <property type="entry name" value="Neur_chan_lig-bd"/>
</dbReference>
<dbReference type="GO" id="GO:0004888">
    <property type="term" value="F:transmembrane signaling receptor activity"/>
    <property type="evidence" value="ECO:0007669"/>
    <property type="project" value="InterPro"/>
</dbReference>
<dbReference type="WBParaSite" id="scf7180000421482.g7039">
    <property type="protein sequence ID" value="scf7180000421482.g7039"/>
    <property type="gene ID" value="scf7180000421482.g7039"/>
</dbReference>
<reference evidence="9" key="1">
    <citation type="submission" date="2022-11" db="UniProtKB">
        <authorList>
            <consortium name="WormBaseParasite"/>
        </authorList>
    </citation>
    <scope>IDENTIFICATION</scope>
</reference>
<feature type="domain" description="Neurotransmitter-gated ion-channel ligand-binding" evidence="6">
    <location>
        <begin position="37"/>
        <end position="240"/>
    </location>
</feature>
<keyword evidence="3" id="KW-1133">Transmembrane helix</keyword>
<evidence type="ECO:0000259" key="7">
    <source>
        <dbReference type="Pfam" id="PF02932"/>
    </source>
</evidence>
<feature type="domain" description="Neurotransmitter-gated ion-channel transmembrane" evidence="7">
    <location>
        <begin position="256"/>
        <end position="302"/>
    </location>
</feature>
<keyword evidence="4" id="KW-0472">Membrane</keyword>
<dbReference type="Gene3D" id="1.20.58.390">
    <property type="entry name" value="Neurotransmitter-gated ion-channel transmembrane domain"/>
    <property type="match status" value="1"/>
</dbReference>
<organism evidence="8 9">
    <name type="scientific">Meloidogyne floridensis</name>
    <dbReference type="NCBI Taxonomy" id="298350"/>
    <lineage>
        <taxon>Eukaryota</taxon>
        <taxon>Metazoa</taxon>
        <taxon>Ecdysozoa</taxon>
        <taxon>Nematoda</taxon>
        <taxon>Chromadorea</taxon>
        <taxon>Rhabditida</taxon>
        <taxon>Tylenchina</taxon>
        <taxon>Tylenchomorpha</taxon>
        <taxon>Tylenchoidea</taxon>
        <taxon>Meloidogynidae</taxon>
        <taxon>Meloidogyninae</taxon>
        <taxon>Meloidogyne</taxon>
    </lineage>
</organism>
<dbReference type="PROSITE" id="PS00236">
    <property type="entry name" value="NEUROTR_ION_CHANNEL"/>
    <property type="match status" value="1"/>
</dbReference>
<dbReference type="Proteomes" id="UP000887560">
    <property type="component" value="Unplaced"/>
</dbReference>
<accession>A0A915NSY4</accession>
<keyword evidence="2" id="KW-0812">Transmembrane</keyword>
<name>A0A915NSY4_9BILA</name>
<dbReference type="SUPFAM" id="SSF63712">
    <property type="entry name" value="Nicotinic receptor ligand binding domain-like"/>
    <property type="match status" value="1"/>
</dbReference>
<dbReference type="InterPro" id="IPR006029">
    <property type="entry name" value="Neurotrans-gated_channel_TM"/>
</dbReference>
<dbReference type="PANTHER" id="PTHR18945">
    <property type="entry name" value="NEUROTRANSMITTER GATED ION CHANNEL"/>
    <property type="match status" value="1"/>
</dbReference>
<evidence type="ECO:0000256" key="2">
    <source>
        <dbReference type="ARBA" id="ARBA00022692"/>
    </source>
</evidence>
<keyword evidence="8" id="KW-1185">Reference proteome</keyword>
<feature type="signal peptide" evidence="5">
    <location>
        <begin position="1"/>
        <end position="16"/>
    </location>
</feature>
<dbReference type="FunFam" id="2.70.170.10:FF:000034">
    <property type="entry name" value="Ligand-Gated ion Channel"/>
    <property type="match status" value="1"/>
</dbReference>
<proteinExistence type="inferred from homology"/>
<keyword evidence="5" id="KW-0407">Ion channel</keyword>
<evidence type="ECO:0000313" key="9">
    <source>
        <dbReference type="WBParaSite" id="scf7180000421482.g7039"/>
    </source>
</evidence>
<keyword evidence="5" id="KW-0732">Signal</keyword>
<dbReference type="CDD" id="cd18990">
    <property type="entry name" value="LGIC_ECD_GABAAR"/>
    <property type="match status" value="1"/>
</dbReference>
<evidence type="ECO:0000256" key="5">
    <source>
        <dbReference type="RuleBase" id="RU000687"/>
    </source>
</evidence>
<feature type="chain" id="PRO_5038160913" evidence="5">
    <location>
        <begin position="17"/>
        <end position="388"/>
    </location>
</feature>